<dbReference type="Proteomes" id="UP001151081">
    <property type="component" value="Unassembled WGS sequence"/>
</dbReference>
<dbReference type="PANTHER" id="PTHR13794:SF58">
    <property type="entry name" value="MITOCHONDRIAL ENOLASE SUPERFAMILY MEMBER 1"/>
    <property type="match status" value="1"/>
</dbReference>
<keyword evidence="3" id="KW-0460">Magnesium</keyword>
<evidence type="ECO:0000256" key="1">
    <source>
        <dbReference type="ARBA" id="ARBA00001946"/>
    </source>
</evidence>
<dbReference type="Pfam" id="PF13378">
    <property type="entry name" value="MR_MLE_C"/>
    <property type="match status" value="1"/>
</dbReference>
<keyword evidence="6" id="KW-1185">Reference proteome</keyword>
<dbReference type="SFLD" id="SFLDG00179">
    <property type="entry name" value="mandelate_racemase"/>
    <property type="match status" value="1"/>
</dbReference>
<proteinExistence type="predicted"/>
<dbReference type="PANTHER" id="PTHR13794">
    <property type="entry name" value="ENOLASE SUPERFAMILY, MANDELATE RACEMASE"/>
    <property type="match status" value="1"/>
</dbReference>
<comment type="cofactor">
    <cofactor evidence="1">
        <name>Mg(2+)</name>
        <dbReference type="ChEBI" id="CHEBI:18420"/>
    </cofactor>
</comment>
<dbReference type="SFLD" id="SFLDS00001">
    <property type="entry name" value="Enolase"/>
    <property type="match status" value="1"/>
</dbReference>
<organism evidence="5 6">
    <name type="scientific">Polyangium jinanense</name>
    <dbReference type="NCBI Taxonomy" id="2829994"/>
    <lineage>
        <taxon>Bacteria</taxon>
        <taxon>Pseudomonadati</taxon>
        <taxon>Myxococcota</taxon>
        <taxon>Polyangia</taxon>
        <taxon>Polyangiales</taxon>
        <taxon>Polyangiaceae</taxon>
        <taxon>Polyangium</taxon>
    </lineage>
</organism>
<dbReference type="InterPro" id="IPR029017">
    <property type="entry name" value="Enolase-like_N"/>
</dbReference>
<dbReference type="InterPro" id="IPR013342">
    <property type="entry name" value="Mandelate_racemase_C"/>
</dbReference>
<sequence length="451" mass="51395">MKIERIELYYVKIPLSGDRPGFFDDRVVFEPNWIPGYHQIDLRFYLLRLVTDAGLDGVAAIPAMGRERESLGALLGAYLLGLNPLDMRLVNQRIEEFSILGMRNGWIDAAFWDLVGKYRREPLWKVLGGTGGFAVPYASLGSNHDHDPRVVAELVTERRNEGFAGVKIRVKSDELAKMVDVVAAAREAAGDSMELMVDANLGWPVELLEPSLRWDEDFVARFSERIEPYQVSWLEEPLHRADHEGLARLRARSKIPIAGGEITPSWREFRSMLDAGSLDIYQPDAVLAGGTYAGGVSVVRWLVREIRRRNAARGPETRPLRYTPHTWTNGLGFAVNLHLFGLLPQEERGLFELPHDRHWQMPQWARFLRNGFARDDEGRIRIPDEPGLGVEIDWEVVARFGKRIDVITKATLAAWTVLDHGWREAVYLRNKKREVEDRSALAEFELPEPPF</sequence>
<dbReference type="InterPro" id="IPR029065">
    <property type="entry name" value="Enolase_C-like"/>
</dbReference>
<dbReference type="EMBL" id="JAGTJJ010000006">
    <property type="protein sequence ID" value="MDC3981938.1"/>
    <property type="molecule type" value="Genomic_DNA"/>
</dbReference>
<dbReference type="CDD" id="cd03316">
    <property type="entry name" value="MR_like"/>
    <property type="match status" value="1"/>
</dbReference>
<feature type="domain" description="Mandelate racemase/muconate lactonizing enzyme C-terminal" evidence="4">
    <location>
        <begin position="148"/>
        <end position="256"/>
    </location>
</feature>
<dbReference type="SMART" id="SM00922">
    <property type="entry name" value="MR_MLE"/>
    <property type="match status" value="1"/>
</dbReference>
<evidence type="ECO:0000256" key="2">
    <source>
        <dbReference type="ARBA" id="ARBA00022723"/>
    </source>
</evidence>
<dbReference type="SUPFAM" id="SSF54826">
    <property type="entry name" value="Enolase N-terminal domain-like"/>
    <property type="match status" value="1"/>
</dbReference>
<dbReference type="AlphaFoldDB" id="A0A9X4ARB2"/>
<protein>
    <submittedName>
        <fullName evidence="5">Mandelate racemase/muconate lactonizing enzyme family protein</fullName>
    </submittedName>
</protein>
<dbReference type="RefSeq" id="WP_272418848.1">
    <property type="nucleotide sequence ID" value="NZ_JAGTJJ010000006.1"/>
</dbReference>
<dbReference type="InterPro" id="IPR036849">
    <property type="entry name" value="Enolase-like_C_sf"/>
</dbReference>
<reference evidence="5 6" key="1">
    <citation type="submission" date="2021-04" db="EMBL/GenBank/DDBJ databases">
        <title>Genome analysis of Polyangium sp.</title>
        <authorList>
            <person name="Li Y."/>
            <person name="Wang J."/>
        </authorList>
    </citation>
    <scope>NUCLEOTIDE SEQUENCE [LARGE SCALE GENOMIC DNA]</scope>
    <source>
        <strain evidence="5 6">SDU14</strain>
    </source>
</reference>
<evidence type="ECO:0000313" key="5">
    <source>
        <dbReference type="EMBL" id="MDC3981938.1"/>
    </source>
</evidence>
<comment type="caution">
    <text evidence="5">The sequence shown here is derived from an EMBL/GenBank/DDBJ whole genome shotgun (WGS) entry which is preliminary data.</text>
</comment>
<dbReference type="InterPro" id="IPR046945">
    <property type="entry name" value="RHMD-like"/>
</dbReference>
<dbReference type="GO" id="GO:0016052">
    <property type="term" value="P:carbohydrate catabolic process"/>
    <property type="evidence" value="ECO:0007669"/>
    <property type="project" value="TreeGrafter"/>
</dbReference>
<accession>A0A9X4ARB2</accession>
<dbReference type="GO" id="GO:0016836">
    <property type="term" value="F:hydro-lyase activity"/>
    <property type="evidence" value="ECO:0007669"/>
    <property type="project" value="TreeGrafter"/>
</dbReference>
<name>A0A9X4ARB2_9BACT</name>
<dbReference type="Pfam" id="PF02746">
    <property type="entry name" value="MR_MLE_N"/>
    <property type="match status" value="1"/>
</dbReference>
<dbReference type="GO" id="GO:0000287">
    <property type="term" value="F:magnesium ion binding"/>
    <property type="evidence" value="ECO:0007669"/>
    <property type="project" value="TreeGrafter"/>
</dbReference>
<dbReference type="Gene3D" id="3.30.390.10">
    <property type="entry name" value="Enolase-like, N-terminal domain"/>
    <property type="match status" value="1"/>
</dbReference>
<evidence type="ECO:0000256" key="3">
    <source>
        <dbReference type="ARBA" id="ARBA00022842"/>
    </source>
</evidence>
<dbReference type="Gene3D" id="3.20.20.120">
    <property type="entry name" value="Enolase-like C-terminal domain"/>
    <property type="match status" value="1"/>
</dbReference>
<dbReference type="SUPFAM" id="SSF51604">
    <property type="entry name" value="Enolase C-terminal domain-like"/>
    <property type="match status" value="1"/>
</dbReference>
<gene>
    <name evidence="5" type="ORF">KEG57_15585</name>
</gene>
<dbReference type="InterPro" id="IPR013341">
    <property type="entry name" value="Mandelate_racemase_N_dom"/>
</dbReference>
<evidence type="ECO:0000313" key="6">
    <source>
        <dbReference type="Proteomes" id="UP001151081"/>
    </source>
</evidence>
<evidence type="ECO:0000259" key="4">
    <source>
        <dbReference type="SMART" id="SM00922"/>
    </source>
</evidence>
<keyword evidence="2" id="KW-0479">Metal-binding</keyword>